<dbReference type="Pfam" id="PF00933">
    <property type="entry name" value="Glyco_hydro_3"/>
    <property type="match status" value="1"/>
</dbReference>
<dbReference type="SUPFAM" id="SSF52279">
    <property type="entry name" value="Beta-D-glucan exohydrolase, C-terminal domain"/>
    <property type="match status" value="1"/>
</dbReference>
<dbReference type="FunFam" id="3.40.50.1700:FF:000001">
    <property type="entry name" value="probable beta-D-xylosidase 2"/>
    <property type="match status" value="1"/>
</dbReference>
<dbReference type="GO" id="GO:0046556">
    <property type="term" value="F:alpha-L-arabinofuranosidase activity"/>
    <property type="evidence" value="ECO:0007669"/>
    <property type="project" value="TreeGrafter"/>
</dbReference>
<evidence type="ECO:0000256" key="5">
    <source>
        <dbReference type="ARBA" id="ARBA00022801"/>
    </source>
</evidence>
<dbReference type="InterPro" id="IPR044993">
    <property type="entry name" value="BXL"/>
</dbReference>
<reference evidence="10" key="1">
    <citation type="submission" date="2022-05" db="EMBL/GenBank/DDBJ databases">
        <title>The Musa troglodytarum L. genome provides insights into the mechanism of non-climacteric behaviour and enrichment of carotenoids.</title>
        <authorList>
            <person name="Wang J."/>
        </authorList>
    </citation>
    <scope>NUCLEOTIDE SEQUENCE</scope>
    <source>
        <tissue evidence="10">Leaf</tissue>
    </source>
</reference>
<evidence type="ECO:0000256" key="3">
    <source>
        <dbReference type="ARBA" id="ARBA00022729"/>
    </source>
</evidence>
<dbReference type="Gene3D" id="3.30.420.40">
    <property type="match status" value="2"/>
</dbReference>
<keyword evidence="4" id="KW-0547">Nucleotide-binding</keyword>
<dbReference type="PANTHER" id="PTHR42721:SF1">
    <property type="entry name" value="BETA-D-XYLOSIDASE 6-RELATED"/>
    <property type="match status" value="1"/>
</dbReference>
<keyword evidence="7" id="KW-0325">Glycoprotein</keyword>
<dbReference type="Gene3D" id="3.20.20.300">
    <property type="entry name" value="Glycoside hydrolase, family 3, N-terminal domain"/>
    <property type="match status" value="1"/>
</dbReference>
<keyword evidence="11" id="KW-1185">Reference proteome</keyword>
<dbReference type="InterPro" id="IPR013783">
    <property type="entry name" value="Ig-like_fold"/>
</dbReference>
<evidence type="ECO:0000256" key="6">
    <source>
        <dbReference type="ARBA" id="ARBA00022840"/>
    </source>
</evidence>
<keyword evidence="5 10" id="KW-0378">Hydrolase</keyword>
<dbReference type="Gene3D" id="3.40.50.1700">
    <property type="entry name" value="Glycoside hydrolase family 3 C-terminal domain"/>
    <property type="match status" value="1"/>
</dbReference>
<dbReference type="GO" id="GO:0009044">
    <property type="term" value="F:xylan 1,4-beta-xylosidase activity"/>
    <property type="evidence" value="ECO:0007669"/>
    <property type="project" value="InterPro"/>
</dbReference>
<dbReference type="GO" id="GO:0031222">
    <property type="term" value="P:arabinan catabolic process"/>
    <property type="evidence" value="ECO:0007669"/>
    <property type="project" value="TreeGrafter"/>
</dbReference>
<organism evidence="10 11">
    <name type="scientific">Musa troglodytarum</name>
    <name type="common">fe'i banana</name>
    <dbReference type="NCBI Taxonomy" id="320322"/>
    <lineage>
        <taxon>Eukaryota</taxon>
        <taxon>Viridiplantae</taxon>
        <taxon>Streptophyta</taxon>
        <taxon>Embryophyta</taxon>
        <taxon>Tracheophyta</taxon>
        <taxon>Spermatophyta</taxon>
        <taxon>Magnoliopsida</taxon>
        <taxon>Liliopsida</taxon>
        <taxon>Zingiberales</taxon>
        <taxon>Musaceae</taxon>
        <taxon>Musa</taxon>
    </lineage>
</organism>
<dbReference type="Gene3D" id="2.60.34.10">
    <property type="entry name" value="Substrate Binding Domain Of DNAk, Chain A, domain 1"/>
    <property type="match status" value="1"/>
</dbReference>
<dbReference type="Pfam" id="PF00012">
    <property type="entry name" value="HSP70"/>
    <property type="match status" value="1"/>
</dbReference>
<dbReference type="InterPro" id="IPR026891">
    <property type="entry name" value="Fn3-like"/>
</dbReference>
<dbReference type="InterPro" id="IPR036881">
    <property type="entry name" value="Glyco_hydro_3_C_sf"/>
</dbReference>
<dbReference type="Pfam" id="PF14310">
    <property type="entry name" value="Fn3-like"/>
    <property type="match status" value="1"/>
</dbReference>
<dbReference type="InterPro" id="IPR001764">
    <property type="entry name" value="Glyco_hydro_3_N"/>
</dbReference>
<evidence type="ECO:0000256" key="8">
    <source>
        <dbReference type="ARBA" id="ARBA00023295"/>
    </source>
</evidence>
<keyword evidence="6" id="KW-0067">ATP-binding</keyword>
<dbReference type="GO" id="GO:0140662">
    <property type="term" value="F:ATP-dependent protein folding chaperone"/>
    <property type="evidence" value="ECO:0007669"/>
    <property type="project" value="InterPro"/>
</dbReference>
<evidence type="ECO:0000313" key="10">
    <source>
        <dbReference type="EMBL" id="URE01890.1"/>
    </source>
</evidence>
<dbReference type="FunFam" id="3.20.20.300:FF:000004">
    <property type="entry name" value="probable beta-D-xylosidase 7"/>
    <property type="match status" value="1"/>
</dbReference>
<dbReference type="GO" id="GO:0045493">
    <property type="term" value="P:xylan catabolic process"/>
    <property type="evidence" value="ECO:0007669"/>
    <property type="project" value="InterPro"/>
</dbReference>
<accession>A0A9E7FTY0</accession>
<dbReference type="InterPro" id="IPR029047">
    <property type="entry name" value="HSP70_peptide-bd_sf"/>
</dbReference>
<dbReference type="Proteomes" id="UP001055439">
    <property type="component" value="Chromosome 5"/>
</dbReference>
<dbReference type="Gene3D" id="2.60.40.10">
    <property type="entry name" value="Immunoglobulins"/>
    <property type="match status" value="1"/>
</dbReference>
<dbReference type="AlphaFoldDB" id="A0A9E7FTY0"/>
<keyword evidence="3" id="KW-0732">Signal</keyword>
<evidence type="ECO:0000313" key="11">
    <source>
        <dbReference type="Proteomes" id="UP001055439"/>
    </source>
</evidence>
<dbReference type="InterPro" id="IPR017853">
    <property type="entry name" value="GH"/>
</dbReference>
<dbReference type="SMART" id="SM01217">
    <property type="entry name" value="Fn3_like"/>
    <property type="match status" value="1"/>
</dbReference>
<proteinExistence type="predicted"/>
<keyword evidence="8" id="KW-0326">Glycosidase</keyword>
<dbReference type="OrthoDB" id="47059at2759"/>
<dbReference type="Pfam" id="PF01915">
    <property type="entry name" value="Glyco_hydro_3_C"/>
    <property type="match status" value="1"/>
</dbReference>
<evidence type="ECO:0000259" key="9">
    <source>
        <dbReference type="SMART" id="SM01217"/>
    </source>
</evidence>
<dbReference type="InterPro" id="IPR036962">
    <property type="entry name" value="Glyco_hydro_3_N_sf"/>
</dbReference>
<dbReference type="InterPro" id="IPR043129">
    <property type="entry name" value="ATPase_NBD"/>
</dbReference>
<evidence type="ECO:0000256" key="7">
    <source>
        <dbReference type="ARBA" id="ARBA00023180"/>
    </source>
</evidence>
<dbReference type="InterPro" id="IPR002772">
    <property type="entry name" value="Glyco_hydro_3_C"/>
</dbReference>
<dbReference type="InterPro" id="IPR013126">
    <property type="entry name" value="Hsp_70_fam"/>
</dbReference>
<comment type="subcellular location">
    <subcellularLocation>
        <location evidence="1">Secreted</location>
    </subcellularLocation>
</comment>
<dbReference type="SUPFAM" id="SSF51445">
    <property type="entry name" value="(Trans)glycosidases"/>
    <property type="match status" value="1"/>
</dbReference>
<dbReference type="GO" id="GO:0005524">
    <property type="term" value="F:ATP binding"/>
    <property type="evidence" value="ECO:0007669"/>
    <property type="project" value="UniProtKB-KW"/>
</dbReference>
<gene>
    <name evidence="10" type="ORF">MUK42_21184</name>
</gene>
<dbReference type="PRINTS" id="PR00301">
    <property type="entry name" value="HEATSHOCK70"/>
</dbReference>
<dbReference type="SUPFAM" id="SSF100920">
    <property type="entry name" value="Heat shock protein 70kD (HSP70), peptide-binding domain"/>
    <property type="match status" value="1"/>
</dbReference>
<name>A0A9E7FTY0_9LILI</name>
<dbReference type="PANTHER" id="PTHR42721">
    <property type="entry name" value="SUGAR HYDROLASE-RELATED"/>
    <property type="match status" value="1"/>
</dbReference>
<evidence type="ECO:0000256" key="4">
    <source>
        <dbReference type="ARBA" id="ARBA00022741"/>
    </source>
</evidence>
<dbReference type="GO" id="GO:0005576">
    <property type="term" value="C:extracellular region"/>
    <property type="evidence" value="ECO:0007669"/>
    <property type="project" value="UniProtKB-SubCell"/>
</dbReference>
<dbReference type="EMBL" id="CP097507">
    <property type="protein sequence ID" value="URE01890.1"/>
    <property type="molecule type" value="Genomic_DNA"/>
</dbReference>
<keyword evidence="2" id="KW-0964">Secreted</keyword>
<feature type="domain" description="Fibronectin type III-like" evidence="9">
    <location>
        <begin position="866"/>
        <end position="936"/>
    </location>
</feature>
<evidence type="ECO:0000256" key="1">
    <source>
        <dbReference type="ARBA" id="ARBA00004613"/>
    </source>
</evidence>
<sequence>MMGPAKKAMKDAGLEKHQIDEIVLVGGSTRISKVKQLLKDFFAEKEPNRGVNPDEAVAYGAAVQGSILSGEGGDETKDTSAGRGTLTLGIETVGGVMTKLIPRNTLIPTKKSQIFTTYQDQQTTVTIQVYEAVGNQIISPGGSSDDDDTKAIHQTRPCQLQIQMRTLHLHRQSILQFLLCLFTCFCPPIACDELPKVACEPPSHASFPFCNTSLPVHARARALVSLLTLPEKIQQLSNGAAAVPRLGLPAYQWWSESLHGVASNGPGVAFGGPIRAATGFPQVILSASAFNRTLWRALARAIAVEARAMHNVGQAGLTFWAPNINIFRDPRWGRGQETPGEDPLVASEYAVQYVKGFQGEYGGGGSGSSSSMMLSACCKHYTAYDLEKWGNFTRYTFNAQVTEQDMEDTYQPPFRSCIQEGYASCLMCSYNQVNGVPACARGDLLGRARKEWGFQGYVTSDCDAVAIIYEDQKYSASPEDSIADVLKAGMDINCGTYMLRFTESAVKMGKVQEEDIDRALLNLFSVQLRLGLFDGDRAKKRFGRLGPDSVCTAEHRLLALEAARQGIVLLKNDRGFLPLRKHDVSSLAIIGPASDDASIYGGDYTGVPCDPITFLDGLRAYVPRTSSAPGCIDVPCQSKYGFEEAVGAAKVADVVIVVAGLNLTEETEDHDRVSLLLPGKQMDLVRAVAGASKAPVVLVLMGGGPIDVSFATDDPLVASILWIGYPGEVGGQALAEALFGDVNPGGRLPVTWYPESFTDVPMNDMNMRADPSRGYPGRTYRFYTGKAVYEFGHGLSYSSYSYKFLRAPQTIRLSGSSAESYIDREPPYATKDGRDFLGVEEVSSCDALRFRVQVSVVNKGDVDGSHAVLLFWRPRAIGEGSPRKQLIGFERVHATAGGEAEAEIVVDPCKHLSVVNEKGRRLLPLGAQVLMLGDLEHELLIGA</sequence>
<evidence type="ECO:0000256" key="2">
    <source>
        <dbReference type="ARBA" id="ARBA00022525"/>
    </source>
</evidence>
<protein>
    <submittedName>
        <fullName evidence="10">Glycosyl hydrolase family 3 N terminal domain</fullName>
    </submittedName>
</protein>
<dbReference type="SUPFAM" id="SSF53067">
    <property type="entry name" value="Actin-like ATPase domain"/>
    <property type="match status" value="1"/>
</dbReference>